<evidence type="ECO:0000256" key="1">
    <source>
        <dbReference type="SAM" id="SignalP"/>
    </source>
</evidence>
<keyword evidence="1" id="KW-0732">Signal</keyword>
<organism evidence="2 3">
    <name type="scientific">Rhodanobacter humi</name>
    <dbReference type="NCBI Taxonomy" id="1888173"/>
    <lineage>
        <taxon>Bacteria</taxon>
        <taxon>Pseudomonadati</taxon>
        <taxon>Pseudomonadota</taxon>
        <taxon>Gammaproteobacteria</taxon>
        <taxon>Lysobacterales</taxon>
        <taxon>Rhodanobacteraceae</taxon>
        <taxon>Rhodanobacter</taxon>
    </lineage>
</organism>
<proteinExistence type="predicted"/>
<feature type="signal peptide" evidence="1">
    <location>
        <begin position="1"/>
        <end position="19"/>
    </location>
</feature>
<protein>
    <submittedName>
        <fullName evidence="2">Uncharacterized protein</fullName>
    </submittedName>
</protein>
<dbReference type="Proteomes" id="UP001562159">
    <property type="component" value="Unassembled WGS sequence"/>
</dbReference>
<evidence type="ECO:0000313" key="2">
    <source>
        <dbReference type="EMBL" id="MEY2182820.1"/>
    </source>
</evidence>
<feature type="chain" id="PRO_5045650946" evidence="1">
    <location>
        <begin position="20"/>
        <end position="175"/>
    </location>
</feature>
<evidence type="ECO:0000313" key="3">
    <source>
        <dbReference type="Proteomes" id="UP001562159"/>
    </source>
</evidence>
<gene>
    <name evidence="2" type="ORF">AB7878_10365</name>
</gene>
<sequence>MKAGLIACAALALALPHAAKGWPTGASYPIAVEAGGIERSDHHVYLDMRVWNCSDKPLTMDLANLPWGASLGRGLVIYQAYAGKTLQQAYPIEDFPERRYDIPPHRSIAGQIALDHYFPKLGAMKDIRDFVVFWVYQPLGEKGAPVGRKFGGMVPMGSKRFGKASENPCRLGADR</sequence>
<keyword evidence="3" id="KW-1185">Reference proteome</keyword>
<comment type="caution">
    <text evidence="2">The sequence shown here is derived from an EMBL/GenBank/DDBJ whole genome shotgun (WGS) entry which is preliminary data.</text>
</comment>
<accession>A0ABV4ARI3</accession>
<name>A0ABV4ARI3_9GAMM</name>
<reference evidence="2 3" key="1">
    <citation type="submission" date="2024-07" db="EMBL/GenBank/DDBJ databases">
        <title>Molecular mechanisms and environmental adaptations of flagellar loss and biofilm growth of Rhodanobacter under environmental stress.</title>
        <authorList>
            <person name="Chen M."/>
        </authorList>
    </citation>
    <scope>NUCLEOTIDE SEQUENCE [LARGE SCALE GENOMIC DNA]</scope>
    <source>
        <strain evidence="2 3">RS22</strain>
    </source>
</reference>
<dbReference type="EMBL" id="JBGBPY010000001">
    <property type="protein sequence ID" value="MEY2182820.1"/>
    <property type="molecule type" value="Genomic_DNA"/>
</dbReference>